<reference evidence="3 4" key="1">
    <citation type="submission" date="2016-10" db="EMBL/GenBank/DDBJ databases">
        <authorList>
            <person name="de Groot N.N."/>
        </authorList>
    </citation>
    <scope>NUCLEOTIDE SEQUENCE [LARGE SCALE GENOMIC DNA]</scope>
    <source>
        <strain evidence="3 4">CGMCC 1.10331</strain>
    </source>
</reference>
<organism evidence="3 4">
    <name type="scientific">Halobellus limi</name>
    <dbReference type="NCBI Taxonomy" id="699433"/>
    <lineage>
        <taxon>Archaea</taxon>
        <taxon>Methanobacteriati</taxon>
        <taxon>Methanobacteriota</taxon>
        <taxon>Stenosarchaea group</taxon>
        <taxon>Halobacteria</taxon>
        <taxon>Halobacteriales</taxon>
        <taxon>Haloferacaceae</taxon>
        <taxon>Halobellus</taxon>
    </lineage>
</organism>
<dbReference type="EMBL" id="CP031311">
    <property type="protein sequence ID" value="QCC47435.1"/>
    <property type="molecule type" value="Genomic_DNA"/>
</dbReference>
<dbReference type="AlphaFoldDB" id="A0A1H5T170"/>
<name>A0A1H5T170_9EURY</name>
<evidence type="ECO:0000313" key="4">
    <source>
        <dbReference type="Proteomes" id="UP000236740"/>
    </source>
</evidence>
<feature type="compositionally biased region" description="Acidic residues" evidence="1">
    <location>
        <begin position="117"/>
        <end position="134"/>
    </location>
</feature>
<protein>
    <submittedName>
        <fullName evidence="3">Uncharacterized protein</fullName>
    </submittedName>
</protein>
<evidence type="ECO:0000313" key="3">
    <source>
        <dbReference type="EMBL" id="SEF56525.1"/>
    </source>
</evidence>
<reference evidence="2 5" key="2">
    <citation type="journal article" date="2019" name="Nat. Commun.">
        <title>A new type of DNA phosphorothioation-based antiviral system in archaea.</title>
        <authorList>
            <person name="Xiong L."/>
            <person name="Liu S."/>
            <person name="Chen S."/>
            <person name="Xiao Y."/>
            <person name="Zhu B."/>
            <person name="Gao Y."/>
            <person name="Zhang Y."/>
            <person name="Chen B."/>
            <person name="Luo J."/>
            <person name="Deng Z."/>
            <person name="Chen X."/>
            <person name="Wang L."/>
            <person name="Chen S."/>
        </authorList>
    </citation>
    <scope>NUCLEOTIDE SEQUENCE [LARGE SCALE GENOMIC DNA]</scope>
    <source>
        <strain evidence="2 5">CGMCC 1.10331</strain>
    </source>
</reference>
<feature type="region of interest" description="Disordered" evidence="1">
    <location>
        <begin position="99"/>
        <end position="144"/>
    </location>
</feature>
<sequence length="144" mass="15091">MAEVDFDESAFGDLGEPTSTAEEAAESVAEEAAETAADTGDERTIDITDILKKLLTADEHGPRAETLRESGLEDGMEHVGDGLLDWILDVVDVELGDTLGPLGKMGRGISQMLSNADVDESDQSDDEPDEDLEDVATPGGAAAV</sequence>
<evidence type="ECO:0000313" key="5">
    <source>
        <dbReference type="Proteomes" id="UP000296733"/>
    </source>
</evidence>
<feature type="compositionally biased region" description="Acidic residues" evidence="1">
    <location>
        <begin position="23"/>
        <end position="33"/>
    </location>
</feature>
<evidence type="ECO:0000256" key="1">
    <source>
        <dbReference type="SAM" id="MobiDB-lite"/>
    </source>
</evidence>
<dbReference type="KEGG" id="hlm:DV707_07040"/>
<proteinExistence type="predicted"/>
<gene>
    <name evidence="2" type="ORF">DV707_07040</name>
    <name evidence="3" type="ORF">SAMN04488133_0140</name>
</gene>
<evidence type="ECO:0000313" key="2">
    <source>
        <dbReference type="EMBL" id="QCC47435.1"/>
    </source>
</evidence>
<dbReference type="Proteomes" id="UP000236740">
    <property type="component" value="Unassembled WGS sequence"/>
</dbReference>
<keyword evidence="4" id="KW-1185">Reference proteome</keyword>
<dbReference type="EMBL" id="FNVN01000001">
    <property type="protein sequence ID" value="SEF56525.1"/>
    <property type="molecule type" value="Genomic_DNA"/>
</dbReference>
<accession>A0A1H5T170</accession>
<dbReference type="Proteomes" id="UP000296733">
    <property type="component" value="Chromosome"/>
</dbReference>
<feature type="region of interest" description="Disordered" evidence="1">
    <location>
        <begin position="1"/>
        <end position="43"/>
    </location>
</feature>
<feature type="compositionally biased region" description="Acidic residues" evidence="1">
    <location>
        <begin position="1"/>
        <end position="10"/>
    </location>
</feature>